<dbReference type="RefSeq" id="WP_098074185.1">
    <property type="nucleotide sequence ID" value="NZ_PDEQ01000001.1"/>
</dbReference>
<accession>A0A2A8D2V8</accession>
<organism evidence="2 3">
    <name type="scientific">Longibacter salinarum</name>
    <dbReference type="NCBI Taxonomy" id="1850348"/>
    <lineage>
        <taxon>Bacteria</taxon>
        <taxon>Pseudomonadati</taxon>
        <taxon>Rhodothermota</taxon>
        <taxon>Rhodothermia</taxon>
        <taxon>Rhodothermales</taxon>
        <taxon>Salisaetaceae</taxon>
        <taxon>Longibacter</taxon>
    </lineage>
</organism>
<proteinExistence type="predicted"/>
<evidence type="ECO:0000313" key="2">
    <source>
        <dbReference type="EMBL" id="PEN15286.1"/>
    </source>
</evidence>
<dbReference type="EMBL" id="PDEQ01000001">
    <property type="protein sequence ID" value="PEN15286.1"/>
    <property type="molecule type" value="Genomic_DNA"/>
</dbReference>
<evidence type="ECO:0000313" key="3">
    <source>
        <dbReference type="Proteomes" id="UP000220102"/>
    </source>
</evidence>
<keyword evidence="3" id="KW-1185">Reference proteome</keyword>
<feature type="compositionally biased region" description="Low complexity" evidence="1">
    <location>
        <begin position="8"/>
        <end position="27"/>
    </location>
</feature>
<reference evidence="2 3" key="1">
    <citation type="submission" date="2017-10" db="EMBL/GenBank/DDBJ databases">
        <title>Draft genome of Longibacter Salinarum.</title>
        <authorList>
            <person name="Goh K.M."/>
            <person name="Shamsir M.S."/>
            <person name="Lim S.W."/>
        </authorList>
    </citation>
    <scope>NUCLEOTIDE SEQUENCE [LARGE SCALE GENOMIC DNA]</scope>
    <source>
        <strain evidence="2 3">KCTC 52045</strain>
    </source>
</reference>
<evidence type="ECO:0000256" key="1">
    <source>
        <dbReference type="SAM" id="MobiDB-lite"/>
    </source>
</evidence>
<feature type="region of interest" description="Disordered" evidence="1">
    <location>
        <begin position="1"/>
        <end position="31"/>
    </location>
</feature>
<gene>
    <name evidence="2" type="ORF">CRI94_03125</name>
</gene>
<name>A0A2A8D2V8_9BACT</name>
<protein>
    <submittedName>
        <fullName evidence="2">Uncharacterized protein</fullName>
    </submittedName>
</protein>
<feature type="compositionally biased region" description="Polar residues" evidence="1">
    <location>
        <begin position="82"/>
        <end position="92"/>
    </location>
</feature>
<sequence length="114" mass="12655">MSASTTPSGTSLPFSLSRSSGSSQSVDSWREDDVRRALRHHARALRALRGSAYETLSDATRSRLIEKLENDWAELKSRLRSMRNSTNGSEQSLDGRPGGEDRDSWVNRISSTVT</sequence>
<feature type="region of interest" description="Disordered" evidence="1">
    <location>
        <begin position="81"/>
        <end position="114"/>
    </location>
</feature>
<dbReference type="Proteomes" id="UP000220102">
    <property type="component" value="Unassembled WGS sequence"/>
</dbReference>
<dbReference type="AlphaFoldDB" id="A0A2A8D2V8"/>
<comment type="caution">
    <text evidence="2">The sequence shown here is derived from an EMBL/GenBank/DDBJ whole genome shotgun (WGS) entry which is preliminary data.</text>
</comment>